<protein>
    <recommendedName>
        <fullName evidence="4">Secreted protein</fullName>
    </recommendedName>
</protein>
<evidence type="ECO:0000256" key="1">
    <source>
        <dbReference type="SAM" id="Phobius"/>
    </source>
</evidence>
<feature type="transmembrane region" description="Helical" evidence="1">
    <location>
        <begin position="6"/>
        <end position="26"/>
    </location>
</feature>
<reference evidence="2" key="1">
    <citation type="submission" date="2021-02" db="EMBL/GenBank/DDBJ databases">
        <title>Skermanella TT6 skin isolate.</title>
        <authorList>
            <person name="Lee K."/>
            <person name="Ganzorig M."/>
        </authorList>
    </citation>
    <scope>NUCLEOTIDE SEQUENCE</scope>
    <source>
        <strain evidence="2">TT6</strain>
    </source>
</reference>
<evidence type="ECO:0000313" key="3">
    <source>
        <dbReference type="Proteomes" id="UP000595197"/>
    </source>
</evidence>
<dbReference type="Proteomes" id="UP000595197">
    <property type="component" value="Chromosome"/>
</dbReference>
<dbReference type="EMBL" id="CP067420">
    <property type="protein sequence ID" value="QQP89526.1"/>
    <property type="molecule type" value="Genomic_DNA"/>
</dbReference>
<keyword evidence="1" id="KW-1133">Transmembrane helix</keyword>
<sequence length="65" mass="7426">MRELRRVFLVALVLMIIVALVPRLLVAVGRRLFAHRHIVVGHVGHRGIRHGHASPAKEETEQYSR</sequence>
<accession>A0ABX7B5A6</accession>
<keyword evidence="1" id="KW-0472">Membrane</keyword>
<organism evidence="2 3">
    <name type="scientific">Skermanella cutis</name>
    <dbReference type="NCBI Taxonomy" id="2775420"/>
    <lineage>
        <taxon>Bacteria</taxon>
        <taxon>Pseudomonadati</taxon>
        <taxon>Pseudomonadota</taxon>
        <taxon>Alphaproteobacteria</taxon>
        <taxon>Rhodospirillales</taxon>
        <taxon>Azospirillaceae</taxon>
        <taxon>Skermanella</taxon>
    </lineage>
</organism>
<name>A0ABX7B5A6_9PROT</name>
<dbReference type="RefSeq" id="WP_201075839.1">
    <property type="nucleotide sequence ID" value="NZ_CP067420.1"/>
</dbReference>
<keyword evidence="1" id="KW-0812">Transmembrane</keyword>
<evidence type="ECO:0000313" key="2">
    <source>
        <dbReference type="EMBL" id="QQP89526.1"/>
    </source>
</evidence>
<proteinExistence type="predicted"/>
<keyword evidence="3" id="KW-1185">Reference proteome</keyword>
<gene>
    <name evidence="2" type="ORF">IGS68_26750</name>
</gene>
<evidence type="ECO:0008006" key="4">
    <source>
        <dbReference type="Google" id="ProtNLM"/>
    </source>
</evidence>